<dbReference type="Gene3D" id="2.60.120.10">
    <property type="entry name" value="Jelly Rolls"/>
    <property type="match status" value="1"/>
</dbReference>
<comment type="caution">
    <text evidence="1">The sequence shown here is derived from an EMBL/GenBank/DDBJ whole genome shotgun (WGS) entry which is preliminary data.</text>
</comment>
<keyword evidence="2" id="KW-1185">Reference proteome</keyword>
<gene>
    <name evidence="1" type="ORF">RirG_260460</name>
</gene>
<dbReference type="OrthoDB" id="10268835at2759"/>
<evidence type="ECO:0008006" key="3">
    <source>
        <dbReference type="Google" id="ProtNLM"/>
    </source>
</evidence>
<dbReference type="EMBL" id="JEMT01029645">
    <property type="protein sequence ID" value="EXX51600.1"/>
    <property type="molecule type" value="Genomic_DNA"/>
</dbReference>
<accession>A0A015ICN3</accession>
<evidence type="ECO:0000313" key="1">
    <source>
        <dbReference type="EMBL" id="EXX51600.1"/>
    </source>
</evidence>
<name>A0A015ICN3_RHIIW</name>
<reference evidence="1 2" key="1">
    <citation type="submission" date="2014-02" db="EMBL/GenBank/DDBJ databases">
        <title>Single nucleus genome sequencing reveals high similarity among nuclei of an endomycorrhizal fungus.</title>
        <authorList>
            <person name="Lin K."/>
            <person name="Geurts R."/>
            <person name="Zhang Z."/>
            <person name="Limpens E."/>
            <person name="Saunders D.G."/>
            <person name="Mu D."/>
            <person name="Pang E."/>
            <person name="Cao H."/>
            <person name="Cha H."/>
            <person name="Lin T."/>
            <person name="Zhou Q."/>
            <person name="Shang Y."/>
            <person name="Li Y."/>
            <person name="Ivanov S."/>
            <person name="Sharma T."/>
            <person name="Velzen R.V."/>
            <person name="Ruijter N.D."/>
            <person name="Aanen D.K."/>
            <person name="Win J."/>
            <person name="Kamoun S."/>
            <person name="Bisseling T."/>
            <person name="Huang S."/>
        </authorList>
    </citation>
    <scope>NUCLEOTIDE SEQUENCE [LARGE SCALE GENOMIC DNA]</scope>
    <source>
        <strain evidence="2">DAOM197198w</strain>
    </source>
</reference>
<organism evidence="1 2">
    <name type="scientific">Rhizophagus irregularis (strain DAOM 197198w)</name>
    <name type="common">Glomus intraradices</name>
    <dbReference type="NCBI Taxonomy" id="1432141"/>
    <lineage>
        <taxon>Eukaryota</taxon>
        <taxon>Fungi</taxon>
        <taxon>Fungi incertae sedis</taxon>
        <taxon>Mucoromycota</taxon>
        <taxon>Glomeromycotina</taxon>
        <taxon>Glomeromycetes</taxon>
        <taxon>Glomerales</taxon>
        <taxon>Glomeraceae</taxon>
        <taxon>Rhizophagus</taxon>
    </lineage>
</organism>
<dbReference type="Proteomes" id="UP000022910">
    <property type="component" value="Unassembled WGS sequence"/>
</dbReference>
<proteinExistence type="predicted"/>
<dbReference type="AlphaFoldDB" id="A0A015ICN3"/>
<dbReference type="HOGENOM" id="CLU_2591068_0_0_1"/>
<evidence type="ECO:0000313" key="2">
    <source>
        <dbReference type="Proteomes" id="UP000022910"/>
    </source>
</evidence>
<protein>
    <recommendedName>
        <fullName evidence="3">Quercetin 2,3-dioxygenase C-terminal cupin domain-containing protein</fullName>
    </recommendedName>
</protein>
<sequence length="80" mass="8970">MGNVEILKRGDVNSQHIFEDDWNSYRFSYVCHTGGQLKINDGIILKPGDGAFITEVVNGEEFIFESVGKEAVEFVLFDLA</sequence>
<dbReference type="InterPro" id="IPR014710">
    <property type="entry name" value="RmlC-like_jellyroll"/>
</dbReference>